<feature type="region of interest" description="Disordered" evidence="1">
    <location>
        <begin position="1"/>
        <end position="171"/>
    </location>
</feature>
<feature type="region of interest" description="Disordered" evidence="1">
    <location>
        <begin position="300"/>
        <end position="343"/>
    </location>
</feature>
<accession>A0A9P8CI09</accession>
<evidence type="ECO:0000256" key="1">
    <source>
        <dbReference type="SAM" id="MobiDB-lite"/>
    </source>
</evidence>
<feature type="compositionally biased region" description="Polar residues" evidence="1">
    <location>
        <begin position="546"/>
        <end position="565"/>
    </location>
</feature>
<gene>
    <name evidence="2" type="ORF">BJ878DRAFT_564929</name>
</gene>
<feature type="compositionally biased region" description="Basic and acidic residues" evidence="1">
    <location>
        <begin position="94"/>
        <end position="124"/>
    </location>
</feature>
<dbReference type="OrthoDB" id="5229017at2759"/>
<organism evidence="2 3">
    <name type="scientific">Calycina marina</name>
    <dbReference type="NCBI Taxonomy" id="1763456"/>
    <lineage>
        <taxon>Eukaryota</taxon>
        <taxon>Fungi</taxon>
        <taxon>Dikarya</taxon>
        <taxon>Ascomycota</taxon>
        <taxon>Pezizomycotina</taxon>
        <taxon>Leotiomycetes</taxon>
        <taxon>Helotiales</taxon>
        <taxon>Pezizellaceae</taxon>
        <taxon>Calycina</taxon>
    </lineage>
</organism>
<proteinExistence type="predicted"/>
<feature type="compositionally biased region" description="Polar residues" evidence="1">
    <location>
        <begin position="130"/>
        <end position="146"/>
    </location>
</feature>
<feature type="compositionally biased region" description="Basic and acidic residues" evidence="1">
    <location>
        <begin position="226"/>
        <end position="235"/>
    </location>
</feature>
<name>A0A9P8CI09_9HELO</name>
<dbReference type="AlphaFoldDB" id="A0A9P8CI09"/>
<evidence type="ECO:0000313" key="2">
    <source>
        <dbReference type="EMBL" id="KAG9247452.1"/>
    </source>
</evidence>
<protein>
    <submittedName>
        <fullName evidence="2">Uncharacterized protein</fullName>
    </submittedName>
</protein>
<feature type="region of interest" description="Disordered" evidence="1">
    <location>
        <begin position="184"/>
        <end position="245"/>
    </location>
</feature>
<sequence>MSSGWRSEYDVDSSGFPSGVVHGSASNEMEPQVPDSPEGLMGNFIPLKSYDNGESVHAEDRARKSGNLQVAGEHGLEPGSPYFPHSRQPTFDDLNNRQSDRPEPLFRTKTSRSVDRSKHEEAKNAVDTAIPTSRSNRIQRSESSPSLIAGPFQPIQGKGTAQYPQYSQPDGVSLSMLEDYYHGYKPTGSAVAHDNCKGKGDANVAKSRQPVEDYTNSRPSRSPFRCQDRNYDQGRPRRSSPRPFLQDSLQYQSAPGRTRSLAKGLHNVTGDLEYITTGNLPGHYSPFIDDECLDSLTLNQPKRSRSPMKKLFGENGWLGTSLDEKPLPEPVQKKTPQKEKKLKTSMMSKLKNKLEEIAEKADMTSSPKRGSRETNAKQSLLDVSIGSLEQAKIYMETELMLIQTANTFLMAQFAHARISFDVIRKIVDGWKAKGRPVVTEFQYDQATQQALVSASQHSLRFHGSRAGNDLRISSMLCIWKQVASLMAVRTYCSGDAVLLKLLMEIEQILELLGASEPVMLRMQEIRVFANSMVRTVREGKEAGPRSTYTSEGRSTTFSGSATSYRSQELRDPFSALGLSAESRMS</sequence>
<reference evidence="2" key="1">
    <citation type="journal article" date="2021" name="IMA Fungus">
        <title>Genomic characterization of three marine fungi, including Emericellopsis atlantica sp. nov. with signatures of a generalist lifestyle and marine biomass degradation.</title>
        <authorList>
            <person name="Hagestad O.C."/>
            <person name="Hou L."/>
            <person name="Andersen J.H."/>
            <person name="Hansen E.H."/>
            <person name="Altermark B."/>
            <person name="Li C."/>
            <person name="Kuhnert E."/>
            <person name="Cox R.J."/>
            <person name="Crous P.W."/>
            <person name="Spatafora J.W."/>
            <person name="Lail K."/>
            <person name="Amirebrahimi M."/>
            <person name="Lipzen A."/>
            <person name="Pangilinan J."/>
            <person name="Andreopoulos W."/>
            <person name="Hayes R.D."/>
            <person name="Ng V."/>
            <person name="Grigoriev I.V."/>
            <person name="Jackson S.A."/>
            <person name="Sutton T.D.S."/>
            <person name="Dobson A.D.W."/>
            <person name="Rama T."/>
        </authorList>
    </citation>
    <scope>NUCLEOTIDE SEQUENCE</scope>
    <source>
        <strain evidence="2">TRa3180A</strain>
    </source>
</reference>
<comment type="caution">
    <text evidence="2">The sequence shown here is derived from an EMBL/GenBank/DDBJ whole genome shotgun (WGS) entry which is preliminary data.</text>
</comment>
<evidence type="ECO:0000313" key="3">
    <source>
        <dbReference type="Proteomes" id="UP000887226"/>
    </source>
</evidence>
<feature type="region of interest" description="Disordered" evidence="1">
    <location>
        <begin position="538"/>
        <end position="565"/>
    </location>
</feature>
<feature type="compositionally biased region" description="Basic and acidic residues" evidence="1">
    <location>
        <begin position="54"/>
        <end position="63"/>
    </location>
</feature>
<dbReference type="EMBL" id="MU253772">
    <property type="protein sequence ID" value="KAG9247452.1"/>
    <property type="molecule type" value="Genomic_DNA"/>
</dbReference>
<dbReference type="Proteomes" id="UP000887226">
    <property type="component" value="Unassembled WGS sequence"/>
</dbReference>
<keyword evidence="3" id="KW-1185">Reference proteome</keyword>